<dbReference type="EMBL" id="DTDJ01000012">
    <property type="protein sequence ID" value="HGL16927.1"/>
    <property type="molecule type" value="Genomic_DNA"/>
</dbReference>
<accession>A0A7V3ZWE3</accession>
<feature type="domain" description="CRISPR associated protein Cas6 C-terminal" evidence="2">
    <location>
        <begin position="116"/>
        <end position="239"/>
    </location>
</feature>
<comment type="caution">
    <text evidence="3">The sequence shown here is derived from an EMBL/GenBank/DDBJ whole genome shotgun (WGS) entry which is preliminary data.</text>
</comment>
<evidence type="ECO:0000313" key="3">
    <source>
        <dbReference type="EMBL" id="HGL16927.1"/>
    </source>
</evidence>
<dbReference type="Gene3D" id="3.30.70.1900">
    <property type="match status" value="1"/>
</dbReference>
<dbReference type="Gene3D" id="3.30.70.1890">
    <property type="match status" value="1"/>
</dbReference>
<proteinExistence type="predicted"/>
<dbReference type="CDD" id="cd21140">
    <property type="entry name" value="Cas6_I-like"/>
    <property type="match status" value="1"/>
</dbReference>
<dbReference type="InterPro" id="IPR010156">
    <property type="entry name" value="CRISPR-assoc_prot_Cas6"/>
</dbReference>
<dbReference type="InterPro" id="IPR045747">
    <property type="entry name" value="CRISPR-assoc_prot_Cas6_N_sf"/>
</dbReference>
<dbReference type="Pfam" id="PF01881">
    <property type="entry name" value="Cas_Cas6_C"/>
    <property type="match status" value="1"/>
</dbReference>
<dbReference type="GO" id="GO:0051607">
    <property type="term" value="P:defense response to virus"/>
    <property type="evidence" value="ECO:0007669"/>
    <property type="project" value="UniProtKB-KW"/>
</dbReference>
<dbReference type="PANTHER" id="PTHR36984:SF3">
    <property type="entry name" value="CRISPR-ASSOCIATED ENDORIBONUCLEASE CAS6"/>
    <property type="match status" value="1"/>
</dbReference>
<protein>
    <submittedName>
        <fullName evidence="3">CRISPR-associated endoribonuclease Cas6</fullName>
    </submittedName>
</protein>
<organism evidence="3">
    <name type="scientific">candidate division WOR-3 bacterium</name>
    <dbReference type="NCBI Taxonomy" id="2052148"/>
    <lineage>
        <taxon>Bacteria</taxon>
        <taxon>Bacteria division WOR-3</taxon>
    </lineage>
</organism>
<evidence type="ECO:0000256" key="1">
    <source>
        <dbReference type="ARBA" id="ARBA00023118"/>
    </source>
</evidence>
<gene>
    <name evidence="3" type="primary">cas6</name>
    <name evidence="3" type="ORF">ENU66_01105</name>
</gene>
<dbReference type="InterPro" id="IPR049435">
    <property type="entry name" value="Cas_Cas6_C"/>
</dbReference>
<dbReference type="PANTHER" id="PTHR36984">
    <property type="entry name" value="CRISPR-ASSOCIATED ENDORIBONUCLEASE CAS6 1"/>
    <property type="match status" value="1"/>
</dbReference>
<name>A0A7V3ZWE3_UNCW3</name>
<keyword evidence="1" id="KW-0051">Antiviral defense</keyword>
<sequence length="243" mass="28738">MRIKVLFEGTEVQTIDKDYRSYFISFLKMVFERSNLYHEVFSKKKYRPYAFSPYLGEDFRIEEDKIQIGKNLSILFASGDPVIITNFYNGVLKLKNEGIKLWNKDIKVKDIELLPYRKIKSTRVLFKTMGICVLSDKRVSAKDFENFYIIPSDDLSRFNICLYERTNERFRYLTKNNEIHPIRITYLKELKEVVVKHYNGYVRGFKGIFEVEGSPEILQFVYDFGFGVRTGQGFGLLEILEEL</sequence>
<dbReference type="NCBIfam" id="TIGR01877">
    <property type="entry name" value="cas_cas6"/>
    <property type="match status" value="1"/>
</dbReference>
<reference evidence="3" key="1">
    <citation type="journal article" date="2020" name="mSystems">
        <title>Genome- and Community-Level Interaction Insights into Carbon Utilization and Element Cycling Functions of Hydrothermarchaeota in Hydrothermal Sediment.</title>
        <authorList>
            <person name="Zhou Z."/>
            <person name="Liu Y."/>
            <person name="Xu W."/>
            <person name="Pan J."/>
            <person name="Luo Z.H."/>
            <person name="Li M."/>
        </authorList>
    </citation>
    <scope>NUCLEOTIDE SEQUENCE [LARGE SCALE GENOMIC DNA]</scope>
    <source>
        <strain evidence="3">SpSt-69</strain>
    </source>
</reference>
<evidence type="ECO:0000259" key="2">
    <source>
        <dbReference type="Pfam" id="PF01881"/>
    </source>
</evidence>
<dbReference type="AlphaFoldDB" id="A0A7V3ZWE3"/>
<dbReference type="GO" id="GO:0016788">
    <property type="term" value="F:hydrolase activity, acting on ester bonds"/>
    <property type="evidence" value="ECO:0007669"/>
    <property type="project" value="InterPro"/>
</dbReference>